<evidence type="ECO:0000259" key="13">
    <source>
        <dbReference type="PROSITE" id="PS50014"/>
    </source>
</evidence>
<keyword evidence="11" id="KW-0012">Acyltransferase</keyword>
<proteinExistence type="inferred from homology"/>
<gene>
    <name evidence="15" type="ORF">BS47DRAFT_1289396</name>
</gene>
<feature type="domain" description="N-acetyltransferase" evidence="14">
    <location>
        <begin position="85"/>
        <end position="224"/>
    </location>
</feature>
<evidence type="ECO:0000256" key="7">
    <source>
        <dbReference type="ARBA" id="ARBA00023117"/>
    </source>
</evidence>
<dbReference type="GO" id="GO:0010484">
    <property type="term" value="F:histone H3 acetyltransferase activity"/>
    <property type="evidence" value="ECO:0007669"/>
    <property type="project" value="TreeGrafter"/>
</dbReference>
<dbReference type="PROSITE" id="PS50014">
    <property type="entry name" value="BROMODOMAIN_2"/>
    <property type="match status" value="1"/>
</dbReference>
<dbReference type="PROSITE" id="PS00633">
    <property type="entry name" value="BROMODOMAIN_1"/>
    <property type="match status" value="1"/>
</dbReference>
<evidence type="ECO:0000256" key="3">
    <source>
        <dbReference type="ARBA" id="ARBA00013184"/>
    </source>
</evidence>
<evidence type="ECO:0000313" key="16">
    <source>
        <dbReference type="Proteomes" id="UP000886523"/>
    </source>
</evidence>
<dbReference type="InterPro" id="IPR018359">
    <property type="entry name" value="Bromodomain_CS"/>
</dbReference>
<dbReference type="InterPro" id="IPR037800">
    <property type="entry name" value="GCN5"/>
</dbReference>
<protein>
    <recommendedName>
        <fullName evidence="3">histone acetyltransferase</fullName>
        <ecNumber evidence="3">2.3.1.48</ecNumber>
    </recommendedName>
</protein>
<dbReference type="InterPro" id="IPR036427">
    <property type="entry name" value="Bromodomain-like_sf"/>
</dbReference>
<dbReference type="SUPFAM" id="SSF47370">
    <property type="entry name" value="Bromodomain"/>
    <property type="match status" value="1"/>
</dbReference>
<evidence type="ECO:0000256" key="12">
    <source>
        <dbReference type="PROSITE-ProRule" id="PRU00035"/>
    </source>
</evidence>
<name>A0A9P6DYM7_9AGAM</name>
<dbReference type="GO" id="GO:0045944">
    <property type="term" value="P:positive regulation of transcription by RNA polymerase II"/>
    <property type="evidence" value="ECO:0007669"/>
    <property type="project" value="TreeGrafter"/>
</dbReference>
<dbReference type="CDD" id="cd05509">
    <property type="entry name" value="Bromo_gcn5_like"/>
    <property type="match status" value="1"/>
</dbReference>
<keyword evidence="10" id="KW-0539">Nucleus</keyword>
<keyword evidence="8" id="KW-0010">Activator</keyword>
<dbReference type="PANTHER" id="PTHR45750">
    <property type="entry name" value="GH11602P"/>
    <property type="match status" value="1"/>
</dbReference>
<reference evidence="15" key="1">
    <citation type="journal article" date="2020" name="Nat. Commun.">
        <title>Large-scale genome sequencing of mycorrhizal fungi provides insights into the early evolution of symbiotic traits.</title>
        <authorList>
            <person name="Miyauchi S."/>
            <person name="Kiss E."/>
            <person name="Kuo A."/>
            <person name="Drula E."/>
            <person name="Kohler A."/>
            <person name="Sanchez-Garcia M."/>
            <person name="Morin E."/>
            <person name="Andreopoulos B."/>
            <person name="Barry K.W."/>
            <person name="Bonito G."/>
            <person name="Buee M."/>
            <person name="Carver A."/>
            <person name="Chen C."/>
            <person name="Cichocki N."/>
            <person name="Clum A."/>
            <person name="Culley D."/>
            <person name="Crous P.W."/>
            <person name="Fauchery L."/>
            <person name="Girlanda M."/>
            <person name="Hayes R.D."/>
            <person name="Keri Z."/>
            <person name="LaButti K."/>
            <person name="Lipzen A."/>
            <person name="Lombard V."/>
            <person name="Magnuson J."/>
            <person name="Maillard F."/>
            <person name="Murat C."/>
            <person name="Nolan M."/>
            <person name="Ohm R.A."/>
            <person name="Pangilinan J."/>
            <person name="Pereira M.F."/>
            <person name="Perotto S."/>
            <person name="Peter M."/>
            <person name="Pfister S."/>
            <person name="Riley R."/>
            <person name="Sitrit Y."/>
            <person name="Stielow J.B."/>
            <person name="Szollosi G."/>
            <person name="Zifcakova L."/>
            <person name="Stursova M."/>
            <person name="Spatafora J.W."/>
            <person name="Tedersoo L."/>
            <person name="Vaario L.M."/>
            <person name="Yamada A."/>
            <person name="Yan M."/>
            <person name="Wang P."/>
            <person name="Xu J."/>
            <person name="Bruns T."/>
            <person name="Baldrian P."/>
            <person name="Vilgalys R."/>
            <person name="Dunand C."/>
            <person name="Henrissat B."/>
            <person name="Grigoriev I.V."/>
            <person name="Hibbett D."/>
            <person name="Nagy L.G."/>
            <person name="Martin F.M."/>
        </authorList>
    </citation>
    <scope>NUCLEOTIDE SEQUENCE</scope>
    <source>
        <strain evidence="15">UP504</strain>
    </source>
</reference>
<dbReference type="GO" id="GO:0005634">
    <property type="term" value="C:nucleus"/>
    <property type="evidence" value="ECO:0007669"/>
    <property type="project" value="UniProtKB-SubCell"/>
</dbReference>
<evidence type="ECO:0000256" key="2">
    <source>
        <dbReference type="ARBA" id="ARBA00008607"/>
    </source>
</evidence>
<feature type="domain" description="Bromo" evidence="13">
    <location>
        <begin position="323"/>
        <end position="393"/>
    </location>
</feature>
<evidence type="ECO:0000256" key="8">
    <source>
        <dbReference type="ARBA" id="ARBA00023159"/>
    </source>
</evidence>
<keyword evidence="5" id="KW-0156">Chromatin regulator</keyword>
<evidence type="ECO:0000313" key="15">
    <source>
        <dbReference type="EMBL" id="KAF9518632.1"/>
    </source>
</evidence>
<evidence type="ECO:0000256" key="6">
    <source>
        <dbReference type="ARBA" id="ARBA00023015"/>
    </source>
</evidence>
<dbReference type="PANTHER" id="PTHR45750:SF3">
    <property type="entry name" value="HISTONE ACETYLTRANSFERASE"/>
    <property type="match status" value="1"/>
</dbReference>
<dbReference type="Pfam" id="PF00439">
    <property type="entry name" value="Bromodomain"/>
    <property type="match status" value="1"/>
</dbReference>
<comment type="caution">
    <text evidence="15">The sequence shown here is derived from an EMBL/GenBank/DDBJ whole genome shotgun (WGS) entry which is preliminary data.</text>
</comment>
<keyword evidence="9" id="KW-0804">Transcription</keyword>
<evidence type="ECO:0000256" key="1">
    <source>
        <dbReference type="ARBA" id="ARBA00004123"/>
    </source>
</evidence>
<dbReference type="OrthoDB" id="1937912at2759"/>
<evidence type="ECO:0000256" key="5">
    <source>
        <dbReference type="ARBA" id="ARBA00022853"/>
    </source>
</evidence>
<dbReference type="EMBL" id="MU128923">
    <property type="protein sequence ID" value="KAF9518632.1"/>
    <property type="molecule type" value="Genomic_DNA"/>
</dbReference>
<evidence type="ECO:0000256" key="11">
    <source>
        <dbReference type="ARBA" id="ARBA00023315"/>
    </source>
</evidence>
<dbReference type="GO" id="GO:0000123">
    <property type="term" value="C:histone acetyltransferase complex"/>
    <property type="evidence" value="ECO:0007669"/>
    <property type="project" value="TreeGrafter"/>
</dbReference>
<dbReference type="AlphaFoldDB" id="A0A9P6DYM7"/>
<dbReference type="InterPro" id="IPR016181">
    <property type="entry name" value="Acyl_CoA_acyltransferase"/>
</dbReference>
<comment type="similarity">
    <text evidence="2">Belongs to the acetyltransferase family. GCN5 subfamily.</text>
</comment>
<organism evidence="15 16">
    <name type="scientific">Hydnum rufescens UP504</name>
    <dbReference type="NCBI Taxonomy" id="1448309"/>
    <lineage>
        <taxon>Eukaryota</taxon>
        <taxon>Fungi</taxon>
        <taxon>Dikarya</taxon>
        <taxon>Basidiomycota</taxon>
        <taxon>Agaricomycotina</taxon>
        <taxon>Agaricomycetes</taxon>
        <taxon>Cantharellales</taxon>
        <taxon>Hydnaceae</taxon>
        <taxon>Hydnum</taxon>
    </lineage>
</organism>
<comment type="subcellular location">
    <subcellularLocation>
        <location evidence="1">Nucleus</location>
    </subcellularLocation>
</comment>
<sequence length="413" mass="46422">MSLANQAPQGSNGHLNSALAAAEAKAKATVLRAVGRADEGQKVARLATGIAIDAGVASNEAPVRRERPAALEEQTGIIKFEVVNNDGSPRASILLTGLKCLFQKQLPKMPREYITRLVFDRNAQAMAIVQRGHKVVGGITYRPFPHRTFAEIVFFAIASAYQVNGYGGHLMNHFKAHVRKNIPSIMHFLAYADNYAIGYFKKQGFTRDITLPRELWVGYIKDYEGGTLMQCAMLPNVDYLRARETLQEQKEAIMGKIRQLSQSHVIHQGLSVFRNAPPGFKIDPKDVPGLRESGWTPEMDAILRRPTRGADHMAMKKLLSELQGHADAWPFLLPVNKAEVTDYYDVIKNPMDFSTMERKLERDAYPDFDSFVSDAQLVFTNCRTYNPENSPYSKRAVRMEKFLKDYLVKAQKT</sequence>
<dbReference type="Pfam" id="PF00583">
    <property type="entry name" value="Acetyltransf_1"/>
    <property type="match status" value="1"/>
</dbReference>
<keyword evidence="6" id="KW-0805">Transcription regulation</keyword>
<keyword evidence="16" id="KW-1185">Reference proteome</keyword>
<accession>A0A9P6DYM7</accession>
<keyword evidence="4" id="KW-0808">Transferase</keyword>
<dbReference type="Gene3D" id="3.40.630.30">
    <property type="match status" value="1"/>
</dbReference>
<dbReference type="CDD" id="cd04301">
    <property type="entry name" value="NAT_SF"/>
    <property type="match status" value="1"/>
</dbReference>
<dbReference type="InterPro" id="IPR001487">
    <property type="entry name" value="Bromodomain"/>
</dbReference>
<dbReference type="PROSITE" id="PS51186">
    <property type="entry name" value="GNAT"/>
    <property type="match status" value="1"/>
</dbReference>
<dbReference type="Proteomes" id="UP000886523">
    <property type="component" value="Unassembled WGS sequence"/>
</dbReference>
<dbReference type="EC" id="2.3.1.48" evidence="3"/>
<dbReference type="PRINTS" id="PR00503">
    <property type="entry name" value="BROMODOMAIN"/>
</dbReference>
<evidence type="ECO:0000259" key="14">
    <source>
        <dbReference type="PROSITE" id="PS51186"/>
    </source>
</evidence>
<keyword evidence="7 12" id="KW-0103">Bromodomain</keyword>
<evidence type="ECO:0000256" key="4">
    <source>
        <dbReference type="ARBA" id="ARBA00022679"/>
    </source>
</evidence>
<dbReference type="InterPro" id="IPR000182">
    <property type="entry name" value="GNAT_dom"/>
</dbReference>
<dbReference type="SUPFAM" id="SSF55729">
    <property type="entry name" value="Acyl-CoA N-acyltransferases (Nat)"/>
    <property type="match status" value="1"/>
</dbReference>
<dbReference type="Gene3D" id="1.20.920.10">
    <property type="entry name" value="Bromodomain-like"/>
    <property type="match status" value="1"/>
</dbReference>
<evidence type="ECO:0000256" key="10">
    <source>
        <dbReference type="ARBA" id="ARBA00023242"/>
    </source>
</evidence>
<evidence type="ECO:0000256" key="9">
    <source>
        <dbReference type="ARBA" id="ARBA00023163"/>
    </source>
</evidence>
<dbReference type="SMART" id="SM00297">
    <property type="entry name" value="BROMO"/>
    <property type="match status" value="1"/>
</dbReference>